<evidence type="ECO:0000313" key="1">
    <source>
        <dbReference type="EMBL" id="DAF51636.1"/>
    </source>
</evidence>
<organism evidence="1">
    <name type="scientific">Siphoviridae sp. ct3ka12</name>
    <dbReference type="NCBI Taxonomy" id="2827771"/>
    <lineage>
        <taxon>Viruses</taxon>
        <taxon>Duplodnaviria</taxon>
        <taxon>Heunggongvirae</taxon>
        <taxon>Uroviricota</taxon>
        <taxon>Caudoviricetes</taxon>
    </lineage>
</organism>
<reference evidence="1" key="1">
    <citation type="journal article" date="2021" name="Proc. Natl. Acad. Sci. U.S.A.">
        <title>A Catalog of Tens of Thousands of Viruses from Human Metagenomes Reveals Hidden Associations with Chronic Diseases.</title>
        <authorList>
            <person name="Tisza M.J."/>
            <person name="Buck C.B."/>
        </authorList>
    </citation>
    <scope>NUCLEOTIDE SEQUENCE</scope>
    <source>
        <strain evidence="1">Ct3ka12</strain>
    </source>
</reference>
<sequence length="361" mass="40600">MATTKIKDFIKEPARVKEYIRDIKDLLEDRSLGLADIKEAMTVVEGVTKETEYGYYGTTEGVTRKDAGCGMEPVPFNIPVRTGWWDPKPLRVNISQCYADFEKTILQWCSVNGIDKLHIEDDQFVMFIAKQLEKTIHTDFNKFAYFGDTQASNVGSGSGNEQLTAGVAKENYNVLNGLFASFQSFITSDPSKRVTITENAQATRAAQLALARDTAFKACTELLDKADGLTFASGSEPILLMTHSMATNLSRYLRSEYKNEDTLTKMENGYETMTFEGVKVVTHRWIDEIIKRDFSDGTKWNNPHRIILLDKSECQLGVDSLSSLSDLEIEYVGGKDEHVYIKAAYRMDFQRVMPTTGAMAI</sequence>
<proteinExistence type="predicted"/>
<name>A0A8S5SKP8_9CAUD</name>
<accession>A0A8S5SKP8</accession>
<dbReference type="EMBL" id="BK032619">
    <property type="protein sequence ID" value="DAF51636.1"/>
    <property type="molecule type" value="Genomic_DNA"/>
</dbReference>
<protein>
    <submittedName>
        <fullName evidence="1">Major capsid protein</fullName>
    </submittedName>
</protein>